<evidence type="ECO:0000256" key="2">
    <source>
        <dbReference type="ARBA" id="ARBA00013255"/>
    </source>
</evidence>
<dbReference type="RefSeq" id="WP_058370791.1">
    <property type="nucleotide sequence ID" value="NZ_LNTB01000001.1"/>
</dbReference>
<dbReference type="InterPro" id="IPR000115">
    <property type="entry name" value="PRibGlycinamide_synth"/>
</dbReference>
<feature type="domain" description="ATP-grasp" evidence="11">
    <location>
        <begin position="114"/>
        <end position="336"/>
    </location>
</feature>
<dbReference type="InterPro" id="IPR037123">
    <property type="entry name" value="PRibGlycinamide_synth_C_sf"/>
</dbReference>
<reference evidence="12 13" key="1">
    <citation type="submission" date="2015-11" db="EMBL/GenBank/DDBJ databases">
        <title>Genome sequence of Pyrodictium occultum PL-19, a marine hyperthermophilic archaeon isolated from Volcano, Italy.</title>
        <authorList>
            <person name="Utturkar S."/>
            <person name="Huber H."/>
            <person name="Leptihn S."/>
            <person name="Brown S."/>
            <person name="Stetter K.O."/>
            <person name="Podar M."/>
        </authorList>
    </citation>
    <scope>NUCLEOTIDE SEQUENCE [LARGE SCALE GENOMIC DNA]</scope>
    <source>
        <strain evidence="12 13">PL-19</strain>
    </source>
</reference>
<evidence type="ECO:0000259" key="11">
    <source>
        <dbReference type="PROSITE" id="PS50975"/>
    </source>
</evidence>
<dbReference type="InterPro" id="IPR020562">
    <property type="entry name" value="PRibGlycinamide_synth_N"/>
</dbReference>
<dbReference type="SMART" id="SM01210">
    <property type="entry name" value="GARS_C"/>
    <property type="match status" value="1"/>
</dbReference>
<comment type="caution">
    <text evidence="12">The sequence shown here is derived from an EMBL/GenBank/DDBJ whole genome shotgun (WGS) entry which is preliminary data.</text>
</comment>
<dbReference type="PANTHER" id="PTHR43472">
    <property type="entry name" value="PHOSPHORIBOSYLAMINE--GLYCINE LIGASE"/>
    <property type="match status" value="1"/>
</dbReference>
<dbReference type="UniPathway" id="UPA00074">
    <property type="reaction ID" value="UER00125"/>
</dbReference>
<evidence type="ECO:0000313" key="13">
    <source>
        <dbReference type="Proteomes" id="UP000053352"/>
    </source>
</evidence>
<dbReference type="GO" id="GO:0046872">
    <property type="term" value="F:metal ion binding"/>
    <property type="evidence" value="ECO:0007669"/>
    <property type="project" value="InterPro"/>
</dbReference>
<dbReference type="Gene3D" id="3.30.470.20">
    <property type="entry name" value="ATP-grasp fold, B domain"/>
    <property type="match status" value="1"/>
</dbReference>
<evidence type="ECO:0000256" key="10">
    <source>
        <dbReference type="PROSITE-ProRule" id="PRU00409"/>
    </source>
</evidence>
<keyword evidence="6 10" id="KW-0067">ATP-binding</keyword>
<sequence>MKVLLVGSGGREHALAVLMARSGLEPRIAVVSDKRNPGLAEAAERTGGRLYTGKPTSPADVARTAEEWSPDLVVIGPEEPLFAGVADALRERGFTVYGPGAAQARIEKDKAYARELMWRHRIPGRLRYRVFTDPREAAEYARAAGDVAVKPARQAGGRGVRVFAEPMEHLGSAVREAAAGYAERLAERIRESYSDIEHAVIVEERVEGVEYTVMAVTDGSTVVPLPAIQDHPHLFTWDLGPETGGMGAVSGPGTTPSFLEPGEYRETVEILEKTVEAIRADTGEPYRGTLSGQMMLTSLWGPTVIEYYARFGDPETANLVHMVESDFLELLDRAASGRLAGYRLEVAEDTYVVTIALAPAGYPNNRSIARGHPVAVDRGAVEREGCSLLYAGVDEGPGGLVSTGSRLVEIACPSTRGYEDAAARAQRAASAVRLLDGHPLVWRRDIGSRSHIEARVRLAERVRKAYLRRRERGETRVYDWIPGRGLLVYDYG</sequence>
<accession>A0A0V8RVN6</accession>
<dbReference type="Gene3D" id="3.90.600.10">
    <property type="entry name" value="Phosphoribosylglycinamide synthetase, C-terminal domain"/>
    <property type="match status" value="1"/>
</dbReference>
<dbReference type="InterPro" id="IPR013815">
    <property type="entry name" value="ATP_grasp_subdomain_1"/>
</dbReference>
<evidence type="ECO:0000256" key="8">
    <source>
        <dbReference type="ARBA" id="ARBA00042242"/>
    </source>
</evidence>
<keyword evidence="3 12" id="KW-0436">Ligase</keyword>
<dbReference type="SUPFAM" id="SSF51246">
    <property type="entry name" value="Rudiment single hybrid motif"/>
    <property type="match status" value="1"/>
</dbReference>
<evidence type="ECO:0000256" key="3">
    <source>
        <dbReference type="ARBA" id="ARBA00022598"/>
    </source>
</evidence>
<dbReference type="SMART" id="SM01209">
    <property type="entry name" value="GARS_A"/>
    <property type="match status" value="1"/>
</dbReference>
<dbReference type="InterPro" id="IPR016185">
    <property type="entry name" value="PreATP-grasp_dom_sf"/>
</dbReference>
<dbReference type="AlphaFoldDB" id="A0A0V8RVN6"/>
<name>A0A0V8RVN6_PYROC</name>
<dbReference type="InterPro" id="IPR011761">
    <property type="entry name" value="ATP-grasp"/>
</dbReference>
<dbReference type="EC" id="6.3.4.13" evidence="2"/>
<dbReference type="PANTHER" id="PTHR43472:SF1">
    <property type="entry name" value="PHOSPHORIBOSYLAMINE--GLYCINE LIGASE, CHLOROPLASTIC"/>
    <property type="match status" value="1"/>
</dbReference>
<dbReference type="OrthoDB" id="146558at2157"/>
<evidence type="ECO:0000256" key="5">
    <source>
        <dbReference type="ARBA" id="ARBA00022755"/>
    </source>
</evidence>
<keyword evidence="5" id="KW-0658">Purine biosynthesis</keyword>
<dbReference type="GO" id="GO:0005524">
    <property type="term" value="F:ATP binding"/>
    <property type="evidence" value="ECO:0007669"/>
    <property type="project" value="UniProtKB-UniRule"/>
</dbReference>
<comment type="similarity">
    <text evidence="7">Belongs to the GARS family.</text>
</comment>
<gene>
    <name evidence="12" type="ORF">CF15_04905</name>
</gene>
<dbReference type="Proteomes" id="UP000053352">
    <property type="component" value="Unassembled WGS sequence"/>
</dbReference>
<dbReference type="Pfam" id="PF02844">
    <property type="entry name" value="GARS_N"/>
    <property type="match status" value="1"/>
</dbReference>
<evidence type="ECO:0000256" key="7">
    <source>
        <dbReference type="ARBA" id="ARBA00038345"/>
    </source>
</evidence>
<dbReference type="InterPro" id="IPR011054">
    <property type="entry name" value="Rudment_hybrid_motif"/>
</dbReference>
<dbReference type="EMBL" id="LNTB01000001">
    <property type="protein sequence ID" value="KSW12111.1"/>
    <property type="molecule type" value="Genomic_DNA"/>
</dbReference>
<evidence type="ECO:0000256" key="1">
    <source>
        <dbReference type="ARBA" id="ARBA00005174"/>
    </source>
</evidence>
<comment type="pathway">
    <text evidence="1">Purine metabolism; IMP biosynthesis via de novo pathway; N(1)-(5-phospho-D-ribosyl)glycinamide from 5-phospho-alpha-D-ribose 1-diphosphate: step 2/2.</text>
</comment>
<dbReference type="InterPro" id="IPR020561">
    <property type="entry name" value="PRibGlycinamid_synth_ATP-grasp"/>
</dbReference>
<dbReference type="SUPFAM" id="SSF52440">
    <property type="entry name" value="PreATP-grasp domain"/>
    <property type="match status" value="1"/>
</dbReference>
<dbReference type="GO" id="GO:0004637">
    <property type="term" value="F:phosphoribosylamine-glycine ligase activity"/>
    <property type="evidence" value="ECO:0007669"/>
    <property type="project" value="UniProtKB-EC"/>
</dbReference>
<organism evidence="12 13">
    <name type="scientific">Pyrodictium occultum</name>
    <dbReference type="NCBI Taxonomy" id="2309"/>
    <lineage>
        <taxon>Archaea</taxon>
        <taxon>Thermoproteota</taxon>
        <taxon>Thermoprotei</taxon>
        <taxon>Desulfurococcales</taxon>
        <taxon>Pyrodictiaceae</taxon>
        <taxon>Pyrodictium</taxon>
    </lineage>
</organism>
<dbReference type="SUPFAM" id="SSF56059">
    <property type="entry name" value="Glutathione synthetase ATP-binding domain-like"/>
    <property type="match status" value="1"/>
</dbReference>
<evidence type="ECO:0000256" key="4">
    <source>
        <dbReference type="ARBA" id="ARBA00022741"/>
    </source>
</evidence>
<dbReference type="GO" id="GO:0009113">
    <property type="term" value="P:purine nucleobase biosynthetic process"/>
    <property type="evidence" value="ECO:0007669"/>
    <property type="project" value="InterPro"/>
</dbReference>
<dbReference type="STRING" id="2309.CF15_04905"/>
<evidence type="ECO:0000313" key="12">
    <source>
        <dbReference type="EMBL" id="KSW12111.1"/>
    </source>
</evidence>
<dbReference type="Pfam" id="PF01071">
    <property type="entry name" value="GARS_A"/>
    <property type="match status" value="1"/>
</dbReference>
<proteinExistence type="inferred from homology"/>
<dbReference type="Gene3D" id="3.30.1490.20">
    <property type="entry name" value="ATP-grasp fold, A domain"/>
    <property type="match status" value="1"/>
</dbReference>
<dbReference type="NCBIfam" id="TIGR00877">
    <property type="entry name" value="purD"/>
    <property type="match status" value="1"/>
</dbReference>
<dbReference type="InterPro" id="IPR020560">
    <property type="entry name" value="PRibGlycinamide_synth_C-dom"/>
</dbReference>
<protein>
    <recommendedName>
        <fullName evidence="2">phosphoribosylamine--glycine ligase</fullName>
        <ecNumber evidence="2">6.3.4.13</ecNumber>
    </recommendedName>
    <alternativeName>
        <fullName evidence="8">Glycinamide ribonucleotide synthetase</fullName>
    </alternativeName>
    <alternativeName>
        <fullName evidence="9">Phosphoribosylglycinamide synthetase</fullName>
    </alternativeName>
</protein>
<keyword evidence="13" id="KW-1185">Reference proteome</keyword>
<dbReference type="GO" id="GO:0006189">
    <property type="term" value="P:'de novo' IMP biosynthetic process"/>
    <property type="evidence" value="ECO:0007669"/>
    <property type="project" value="UniProtKB-UniPathway"/>
</dbReference>
<dbReference type="PROSITE" id="PS50975">
    <property type="entry name" value="ATP_GRASP"/>
    <property type="match status" value="1"/>
</dbReference>
<dbReference type="Pfam" id="PF02843">
    <property type="entry name" value="GARS_C"/>
    <property type="match status" value="1"/>
</dbReference>
<keyword evidence="4 10" id="KW-0547">Nucleotide-binding</keyword>
<dbReference type="Gene3D" id="3.40.50.20">
    <property type="match status" value="1"/>
</dbReference>
<evidence type="ECO:0000256" key="6">
    <source>
        <dbReference type="ARBA" id="ARBA00022840"/>
    </source>
</evidence>
<evidence type="ECO:0000256" key="9">
    <source>
        <dbReference type="ARBA" id="ARBA00042864"/>
    </source>
</evidence>